<accession>K8E7Q2</accession>
<dbReference type="STRING" id="1234679.BN424_3540"/>
<proteinExistence type="predicted"/>
<evidence type="ECO:0008006" key="3">
    <source>
        <dbReference type="Google" id="ProtNLM"/>
    </source>
</evidence>
<protein>
    <recommendedName>
        <fullName evidence="3">Sucrose phosphatase-like domain-containing protein</fullName>
    </recommendedName>
</protein>
<dbReference type="KEGG" id="cml:BN424_3540"/>
<sequence length="253" mass="29702">MKKVLFTDLDGTILFSKNSLPKELKVENCVVAETYRNGHFGYMEKELVAFLQEWTQEQLFIPVTTRSTEQYERLADCFSTFNLPFALASNGGNLYRYGRLDLEWQAATKQELRKELNQKELVLELIQKMIPATSIRKIKDSDELYYCVLTIERIWEEKFILEVNKELAKLGWCAYFQHKKLYFLPKALSKERGITRLKEELAESAHYLAMGDTEMDYGMLKQQNQYLYFSGFSEKNLETTTYSLEKIHTLLEG</sequence>
<gene>
    <name evidence="1" type="ORF">BN424_3540</name>
</gene>
<organism evidence="1 2">
    <name type="scientific">Carnobacterium maltaromaticum LMA28</name>
    <dbReference type="NCBI Taxonomy" id="1234679"/>
    <lineage>
        <taxon>Bacteria</taxon>
        <taxon>Bacillati</taxon>
        <taxon>Bacillota</taxon>
        <taxon>Bacilli</taxon>
        <taxon>Lactobacillales</taxon>
        <taxon>Carnobacteriaceae</taxon>
        <taxon>Carnobacterium</taxon>
    </lineage>
</organism>
<dbReference type="HOGENOM" id="CLU_083285_1_0_9"/>
<dbReference type="eggNOG" id="COG0561">
    <property type="taxonomic scope" value="Bacteria"/>
</dbReference>
<dbReference type="OrthoDB" id="1666512at2"/>
<dbReference type="EMBL" id="HE999757">
    <property type="protein sequence ID" value="CCO12959.2"/>
    <property type="molecule type" value="Genomic_DNA"/>
</dbReference>
<dbReference type="Proteomes" id="UP000000212">
    <property type="component" value="Chromosome"/>
</dbReference>
<dbReference type="RefSeq" id="WP_015077844.1">
    <property type="nucleotide sequence ID" value="NC_019425.2"/>
</dbReference>
<dbReference type="InterPro" id="IPR024197">
    <property type="entry name" value="TPP-like"/>
</dbReference>
<reference evidence="2" key="1">
    <citation type="journal article" date="2013" name="Genome Announc.">
        <title>Complete Chromosome Sequence of Carnobacterium maltaromaticum LMA 28.</title>
        <authorList>
            <person name="Cailliez-Grimal C."/>
            <person name="Chaillou S."/>
            <person name="Anba-Mondoloni J."/>
            <person name="Loux V."/>
            <person name="Afzal M.I."/>
            <person name="Rahman A."/>
            <person name="Kergourlay G."/>
            <person name="Champomier-Verges M.C."/>
            <person name="Zagorec M."/>
            <person name="Dalgaard P."/>
            <person name="Leisner J.J."/>
            <person name="Prevost H."/>
            <person name="Revol-Junelles A.M."/>
            <person name="Borges F."/>
        </authorList>
    </citation>
    <scope>NUCLEOTIDE SEQUENCE</scope>
    <source>
        <strain evidence="2">LMA28</strain>
    </source>
</reference>
<dbReference type="PIRSF" id="PIRSF030802">
    <property type="entry name" value="UCP030802"/>
    <property type="match status" value="1"/>
</dbReference>
<dbReference type="Pfam" id="PF08282">
    <property type="entry name" value="Hydrolase_3"/>
    <property type="match status" value="1"/>
</dbReference>
<dbReference type="SUPFAM" id="SSF56784">
    <property type="entry name" value="HAD-like"/>
    <property type="match status" value="1"/>
</dbReference>
<dbReference type="InterPro" id="IPR036412">
    <property type="entry name" value="HAD-like_sf"/>
</dbReference>
<keyword evidence="2" id="KW-1185">Reference proteome</keyword>
<dbReference type="AlphaFoldDB" id="K8E7Q2"/>
<name>K8E7Q2_CARML</name>
<dbReference type="GeneID" id="83607459"/>
<dbReference type="InterPro" id="IPR023214">
    <property type="entry name" value="HAD_sf"/>
</dbReference>
<evidence type="ECO:0000313" key="1">
    <source>
        <dbReference type="EMBL" id="CCO12959.2"/>
    </source>
</evidence>
<evidence type="ECO:0000313" key="2">
    <source>
        <dbReference type="Proteomes" id="UP000000212"/>
    </source>
</evidence>
<dbReference type="Gene3D" id="3.40.50.1000">
    <property type="entry name" value="HAD superfamily/HAD-like"/>
    <property type="match status" value="1"/>
</dbReference>